<reference evidence="6 7" key="1">
    <citation type="submission" date="2007-10" db="EMBL/GenBank/DDBJ databases">
        <title>Draft genome sequence of Dorea formicigenerans(ATCC 27755).</title>
        <authorList>
            <person name="Sudarsanam P."/>
            <person name="Ley R."/>
            <person name="Guruge J."/>
            <person name="Turnbaugh P.J."/>
            <person name="Mahowald M."/>
            <person name="Liep D."/>
            <person name="Gordon J."/>
        </authorList>
    </citation>
    <scope>NUCLEOTIDE SEQUENCE [LARGE SCALE GENOMIC DNA]</scope>
    <source>
        <strain evidence="6 7">ATCC 27755</strain>
    </source>
</reference>
<dbReference type="PaxDb" id="411461-DORFOR_00126"/>
<dbReference type="InterPro" id="IPR010982">
    <property type="entry name" value="Lambda_DNA-bd_dom_sf"/>
</dbReference>
<dbReference type="CDD" id="cd01392">
    <property type="entry name" value="HTH_LacI"/>
    <property type="match status" value="1"/>
</dbReference>
<accession>B0G1N4</accession>
<dbReference type="PROSITE" id="PS50932">
    <property type="entry name" value="HTH_LACI_2"/>
    <property type="match status" value="1"/>
</dbReference>
<dbReference type="Proteomes" id="UP000005359">
    <property type="component" value="Unassembled WGS sequence"/>
</dbReference>
<keyword evidence="4" id="KW-0804">Transcription</keyword>
<protein>
    <submittedName>
        <fullName evidence="6">Sugar-binding domain protein</fullName>
    </submittedName>
</protein>
<dbReference type="Pfam" id="PF00532">
    <property type="entry name" value="Peripla_BP_1"/>
    <property type="match status" value="1"/>
</dbReference>
<dbReference type="PANTHER" id="PTHR30146">
    <property type="entry name" value="LACI-RELATED TRANSCRIPTIONAL REPRESSOR"/>
    <property type="match status" value="1"/>
</dbReference>
<name>B0G1N4_9FIRM</name>
<dbReference type="Gene3D" id="3.40.50.2300">
    <property type="match status" value="2"/>
</dbReference>
<dbReference type="InterPro" id="IPR028082">
    <property type="entry name" value="Peripla_BP_I"/>
</dbReference>
<dbReference type="Gene3D" id="1.10.260.40">
    <property type="entry name" value="lambda repressor-like DNA-binding domains"/>
    <property type="match status" value="1"/>
</dbReference>
<evidence type="ECO:0000256" key="3">
    <source>
        <dbReference type="ARBA" id="ARBA00023125"/>
    </source>
</evidence>
<reference evidence="6 7" key="2">
    <citation type="submission" date="2007-10" db="EMBL/GenBank/DDBJ databases">
        <authorList>
            <person name="Fulton L."/>
            <person name="Clifton S."/>
            <person name="Fulton B."/>
            <person name="Xu J."/>
            <person name="Minx P."/>
            <person name="Pepin K.H."/>
            <person name="Johnson M."/>
            <person name="Thiruvilangam P."/>
            <person name="Bhonagiri V."/>
            <person name="Nash W.E."/>
            <person name="Wang C."/>
            <person name="Mardis E.R."/>
            <person name="Wilson R.K."/>
        </authorList>
    </citation>
    <scope>NUCLEOTIDE SEQUENCE [LARGE SCALE GENOMIC DNA]</scope>
    <source>
        <strain evidence="6 7">ATCC 27755</strain>
    </source>
</reference>
<dbReference type="EMBL" id="AAXA02000004">
    <property type="protein sequence ID" value="EDR48474.1"/>
    <property type="molecule type" value="Genomic_DNA"/>
</dbReference>
<dbReference type="GO" id="GO:0000976">
    <property type="term" value="F:transcription cis-regulatory region binding"/>
    <property type="evidence" value="ECO:0007669"/>
    <property type="project" value="TreeGrafter"/>
</dbReference>
<dbReference type="GO" id="GO:0003700">
    <property type="term" value="F:DNA-binding transcription factor activity"/>
    <property type="evidence" value="ECO:0007669"/>
    <property type="project" value="TreeGrafter"/>
</dbReference>
<comment type="caution">
    <text evidence="6">The sequence shown here is derived from an EMBL/GenBank/DDBJ whole genome shotgun (WGS) entry which is preliminary data.</text>
</comment>
<evidence type="ECO:0000256" key="1">
    <source>
        <dbReference type="ARBA" id="ARBA00022491"/>
    </source>
</evidence>
<keyword evidence="3" id="KW-0238">DNA-binding</keyword>
<sequence length="305" mass="33981">MNGTANVNEEKKKRVEAAIKETGFQPNELARALYKKSSKMIGMIVPDIENPFFSELAKAVEDTAYQNGYRILLCSSGGDEEKEAVNIQMFNQLRADGIVVMTNCAETGKVLADCPIPVVLVDRKLDGFKENALIEADNYKGGCLAAEHLVKCGSKNIVCMKEPTGYSSGRRRYEGYLDVCKKYNLKEQSVDCCYNYESGLRAAEEIIKKYPEVDGVVAGNDIVAMSVYKVFTRHGKKIPQEVQLVGFDDVGFGELFIPELTTIHQPIKEMGHLAAEIILKAVNGEPYEKKNVFDVKLIERETTKK</sequence>
<gene>
    <name evidence="6" type="ORF">DORFOR_00126</name>
</gene>
<dbReference type="STRING" id="411461.DORFOR_00126"/>
<proteinExistence type="predicted"/>
<dbReference type="eggNOG" id="COG1609">
    <property type="taxonomic scope" value="Bacteria"/>
</dbReference>
<keyword evidence="2" id="KW-0805">Transcription regulation</keyword>
<evidence type="ECO:0000313" key="7">
    <source>
        <dbReference type="Proteomes" id="UP000005359"/>
    </source>
</evidence>
<evidence type="ECO:0000256" key="4">
    <source>
        <dbReference type="ARBA" id="ARBA00023163"/>
    </source>
</evidence>
<dbReference type="InterPro" id="IPR000843">
    <property type="entry name" value="HTH_LacI"/>
</dbReference>
<organism evidence="6 7">
    <name type="scientific">Dorea formicigenerans ATCC 27755</name>
    <dbReference type="NCBI Taxonomy" id="411461"/>
    <lineage>
        <taxon>Bacteria</taxon>
        <taxon>Bacillati</taxon>
        <taxon>Bacillota</taxon>
        <taxon>Clostridia</taxon>
        <taxon>Lachnospirales</taxon>
        <taxon>Lachnospiraceae</taxon>
        <taxon>Dorea</taxon>
    </lineage>
</organism>
<dbReference type="AlphaFoldDB" id="B0G1N4"/>
<dbReference type="SUPFAM" id="SSF47413">
    <property type="entry name" value="lambda repressor-like DNA-binding domains"/>
    <property type="match status" value="1"/>
</dbReference>
<dbReference type="CDD" id="cd06291">
    <property type="entry name" value="PBP1_Qymf-like"/>
    <property type="match status" value="1"/>
</dbReference>
<dbReference type="PANTHER" id="PTHR30146:SF95">
    <property type="entry name" value="RIBOSE OPERON REPRESSOR"/>
    <property type="match status" value="1"/>
</dbReference>
<dbReference type="SUPFAM" id="SSF53822">
    <property type="entry name" value="Periplasmic binding protein-like I"/>
    <property type="match status" value="1"/>
</dbReference>
<dbReference type="InterPro" id="IPR001761">
    <property type="entry name" value="Peripla_BP/Lac1_sug-bd_dom"/>
</dbReference>
<evidence type="ECO:0000313" key="6">
    <source>
        <dbReference type="EMBL" id="EDR48474.1"/>
    </source>
</evidence>
<feature type="domain" description="HTH lacI-type" evidence="5">
    <location>
        <begin position="1"/>
        <end position="35"/>
    </location>
</feature>
<evidence type="ECO:0000259" key="5">
    <source>
        <dbReference type="PROSITE" id="PS50932"/>
    </source>
</evidence>
<dbReference type="SMART" id="SM00354">
    <property type="entry name" value="HTH_LACI"/>
    <property type="match status" value="1"/>
</dbReference>
<keyword evidence="1" id="KW-0678">Repressor</keyword>
<evidence type="ECO:0000256" key="2">
    <source>
        <dbReference type="ARBA" id="ARBA00023015"/>
    </source>
</evidence>